<reference evidence="1 2" key="1">
    <citation type="submission" date="2017-08" db="EMBL/GenBank/DDBJ databases">
        <title>Phylogentic analysis of Mycobacterium avium complex whole genomes.</title>
        <authorList>
            <person name="Caverly L.J."/>
            <person name="Spilker T."/>
            <person name="LiPuma J."/>
        </authorList>
    </citation>
    <scope>NUCLEOTIDE SEQUENCE [LARGE SCALE GENOMIC DNA]</scope>
    <source>
        <strain evidence="1 2">FLAC0026</strain>
    </source>
</reference>
<organism evidence="1 2">
    <name type="scientific">Mycobacterium marseillense</name>
    <dbReference type="NCBI Taxonomy" id="701042"/>
    <lineage>
        <taxon>Bacteria</taxon>
        <taxon>Bacillati</taxon>
        <taxon>Actinomycetota</taxon>
        <taxon>Actinomycetes</taxon>
        <taxon>Mycobacteriales</taxon>
        <taxon>Mycobacteriaceae</taxon>
        <taxon>Mycobacterium</taxon>
        <taxon>Mycobacterium avium complex (MAC)</taxon>
    </lineage>
</organism>
<dbReference type="Proteomes" id="UP000216246">
    <property type="component" value="Chromosome"/>
</dbReference>
<evidence type="ECO:0000313" key="1">
    <source>
        <dbReference type="EMBL" id="ASW92604.1"/>
    </source>
</evidence>
<dbReference type="AlphaFoldDB" id="A0AAC9YNK8"/>
<gene>
    <name evidence="1" type="ORF">CKJ54_24010</name>
</gene>
<name>A0AAC9YNK8_9MYCO</name>
<accession>A0AAC9YNK8</accession>
<evidence type="ECO:0000313" key="2">
    <source>
        <dbReference type="Proteomes" id="UP000216246"/>
    </source>
</evidence>
<dbReference type="KEGG" id="mmal:CKJ54_24010"/>
<protein>
    <submittedName>
        <fullName evidence="1">Uncharacterized protein</fullName>
    </submittedName>
</protein>
<proteinExistence type="predicted"/>
<dbReference type="EMBL" id="CP023147">
    <property type="protein sequence ID" value="ASW92604.1"/>
    <property type="molecule type" value="Genomic_DNA"/>
</dbReference>
<sequence>MTTIPPGAMVDADTSLPLLVNGASLRAGARDRVEDTQRFSAAVRSDFGCGVRPCWARSRGCS</sequence>